<evidence type="ECO:0008006" key="4">
    <source>
        <dbReference type="Google" id="ProtNLM"/>
    </source>
</evidence>
<dbReference type="Proteomes" id="UP000580910">
    <property type="component" value="Unassembled WGS sequence"/>
</dbReference>
<proteinExistence type="predicted"/>
<dbReference type="RefSeq" id="WP_182538418.1">
    <property type="nucleotide sequence ID" value="NZ_JACGXA010000001.1"/>
</dbReference>
<evidence type="ECO:0000313" key="3">
    <source>
        <dbReference type="Proteomes" id="UP000580910"/>
    </source>
</evidence>
<dbReference type="AlphaFoldDB" id="A0A7W3IZE5"/>
<dbReference type="InterPro" id="IPR023393">
    <property type="entry name" value="START-like_dom_sf"/>
</dbReference>
<feature type="region of interest" description="Disordered" evidence="1">
    <location>
        <begin position="215"/>
        <end position="245"/>
    </location>
</feature>
<dbReference type="SUPFAM" id="SSF55961">
    <property type="entry name" value="Bet v1-like"/>
    <property type="match status" value="1"/>
</dbReference>
<name>A0A7W3IZE5_9ACTN</name>
<keyword evidence="3" id="KW-1185">Reference proteome</keyword>
<evidence type="ECO:0000313" key="2">
    <source>
        <dbReference type="EMBL" id="MBA8803437.1"/>
    </source>
</evidence>
<evidence type="ECO:0000256" key="1">
    <source>
        <dbReference type="SAM" id="MobiDB-lite"/>
    </source>
</evidence>
<reference evidence="2 3" key="1">
    <citation type="submission" date="2020-07" db="EMBL/GenBank/DDBJ databases">
        <title>Sequencing the genomes of 1000 actinobacteria strains.</title>
        <authorList>
            <person name="Klenk H.-P."/>
        </authorList>
    </citation>
    <scope>NUCLEOTIDE SEQUENCE [LARGE SCALE GENOMIC DNA]</scope>
    <source>
        <strain evidence="2 3">DSM 21349</strain>
    </source>
</reference>
<comment type="caution">
    <text evidence="2">The sequence shown here is derived from an EMBL/GenBank/DDBJ whole genome shotgun (WGS) entry which is preliminary data.</text>
</comment>
<protein>
    <recommendedName>
        <fullName evidence="4">Polyketide cyclase / dehydrase and lipid transport</fullName>
    </recommendedName>
</protein>
<accession>A0A7W3IZE5</accession>
<dbReference type="Gene3D" id="3.30.530.20">
    <property type="match status" value="1"/>
</dbReference>
<dbReference type="CDD" id="cd07812">
    <property type="entry name" value="SRPBCC"/>
    <property type="match status" value="1"/>
</dbReference>
<gene>
    <name evidence="2" type="ORF">FB382_001728</name>
</gene>
<organism evidence="2 3">
    <name type="scientific">Nocardioides ginsengisegetis</name>
    <dbReference type="NCBI Taxonomy" id="661491"/>
    <lineage>
        <taxon>Bacteria</taxon>
        <taxon>Bacillati</taxon>
        <taxon>Actinomycetota</taxon>
        <taxon>Actinomycetes</taxon>
        <taxon>Propionibacteriales</taxon>
        <taxon>Nocardioidaceae</taxon>
        <taxon>Nocardioides</taxon>
    </lineage>
</organism>
<sequence length="245" mass="27560">MIARQRAGAAGLAAGYLALQWLGRTYGTSREERRAAMPGDDLVGRPQIQVTHAITIPAPPARVWPWLAQVGWHRGGWYTARWVDVLLFPDNLPSADRVLDDFQQLEVGDLVPDGRPDTECFFVVRECEPGQRLVLQSTTHLPLSWRVRDRARINWTWSFVLTPEPGGGATRLVFRWRARTRPWWLTLGAHLLIVPADFVMSRDMLIGLRERAGERVDGPAATGRPALEGEASPARPSGYRRKGQR</sequence>
<dbReference type="EMBL" id="JACGXA010000001">
    <property type="protein sequence ID" value="MBA8803437.1"/>
    <property type="molecule type" value="Genomic_DNA"/>
</dbReference>